<dbReference type="AlphaFoldDB" id="U6BPH6"/>
<sequence length="416" mass="45567">MAAPDGRAVIIGGGIAGLLAAHLLARRGWTVTLLERDRVPPGTAYRVGIPQSRHIHRLLMRGLSVLEARFSGIGAELEGEGALQLDLARDVATHGARGWLPRFSSGLTSLFCSREMLSAVLRRRALADGAVTVREGCRVRGLVLDGERRRVRGVITDTEGVRLDAELVIDASGRASKLPQWLRDAGLTPPRESCVDEQLGYASRYYRPSREAARSWDALYISDVPPALPRSGGIFPIEGGLWHVTLAGYRGDCPPTDAEGFDGFAKSLASPLLYEHLRRATPCSPIYGSRKLLNRWLHYEELDDLPDGLLVMGDALCTFNPVHGQGMTTALLVADRLSDVAPGAGWTRRFMRSVAPLLERPWLLATAGASEKDVESRGPRGSTLRRQLLTLEMQAMGSYLHVPAVYRRYLRIAHLS</sequence>
<evidence type="ECO:0000313" key="3">
    <source>
        <dbReference type="EMBL" id="AHA38205.1"/>
    </source>
</evidence>
<dbReference type="Pfam" id="PF01494">
    <property type="entry name" value="FAD_binding_3"/>
    <property type="match status" value="1"/>
</dbReference>
<dbReference type="SUPFAM" id="SSF51905">
    <property type="entry name" value="FAD/NAD(P)-binding domain"/>
    <property type="match status" value="1"/>
</dbReference>
<keyword evidence="1" id="KW-0560">Oxidoreductase</keyword>
<dbReference type="PRINTS" id="PR00420">
    <property type="entry name" value="RNGMNOXGNASE"/>
</dbReference>
<proteinExistence type="predicted"/>
<organism evidence="3">
    <name type="scientific">Archangium violaceum</name>
    <dbReference type="NCBI Taxonomy" id="83451"/>
    <lineage>
        <taxon>Bacteria</taxon>
        <taxon>Pseudomonadati</taxon>
        <taxon>Myxococcota</taxon>
        <taxon>Myxococcia</taxon>
        <taxon>Myxococcales</taxon>
        <taxon>Cystobacterineae</taxon>
        <taxon>Archangiaceae</taxon>
        <taxon>Archangium</taxon>
    </lineage>
</organism>
<dbReference type="PANTHER" id="PTHR43747:SF5">
    <property type="entry name" value="FAD-BINDING DOMAIN-CONTAINING PROTEIN"/>
    <property type="match status" value="1"/>
</dbReference>
<protein>
    <submittedName>
        <fullName evidence="3">GphL</fullName>
    </submittedName>
</protein>
<dbReference type="Gene3D" id="3.50.50.60">
    <property type="entry name" value="FAD/NAD(P)-binding domain"/>
    <property type="match status" value="1"/>
</dbReference>
<name>U6BPH6_9BACT</name>
<gene>
    <name evidence="3" type="primary">gphL</name>
</gene>
<evidence type="ECO:0000256" key="1">
    <source>
        <dbReference type="ARBA" id="ARBA00023002"/>
    </source>
</evidence>
<dbReference type="GO" id="GO:0071949">
    <property type="term" value="F:FAD binding"/>
    <property type="evidence" value="ECO:0007669"/>
    <property type="project" value="InterPro"/>
</dbReference>
<reference evidence="3" key="1">
    <citation type="journal article" date="2013" name="J. Nat. Prod.">
        <title>Elucidation of Gephyronic Acid Biosynthetic Pathway Revealed Unexpected SAM Dependent Methylations.</title>
        <authorList>
            <person name="Young J.M."/>
            <person name="Stevens D.C."/>
            <person name="Carmichael R."/>
            <person name="Tan J."/>
            <person name="Boddy C.N."/>
            <person name="Muller R."/>
            <person name="Taylor R.E."/>
        </authorList>
    </citation>
    <scope>NUCLEOTIDE SEQUENCE</scope>
    <source>
        <strain evidence="3">Cb vi76</strain>
    </source>
</reference>
<dbReference type="InterPro" id="IPR050816">
    <property type="entry name" value="Flavin-dep_Halogenase_NPB"/>
</dbReference>
<dbReference type="InterPro" id="IPR036188">
    <property type="entry name" value="FAD/NAD-bd_sf"/>
</dbReference>
<evidence type="ECO:0000259" key="2">
    <source>
        <dbReference type="Pfam" id="PF01494"/>
    </source>
</evidence>
<feature type="domain" description="FAD-binding" evidence="2">
    <location>
        <begin position="8"/>
        <end position="177"/>
    </location>
</feature>
<dbReference type="EMBL" id="KF479198">
    <property type="protein sequence ID" value="AHA38205.1"/>
    <property type="molecule type" value="Genomic_DNA"/>
</dbReference>
<dbReference type="InterPro" id="IPR002938">
    <property type="entry name" value="FAD-bd"/>
</dbReference>
<dbReference type="GO" id="GO:0016491">
    <property type="term" value="F:oxidoreductase activity"/>
    <property type="evidence" value="ECO:0007669"/>
    <property type="project" value="UniProtKB-KW"/>
</dbReference>
<dbReference type="PANTHER" id="PTHR43747">
    <property type="entry name" value="FAD-BINDING PROTEIN"/>
    <property type="match status" value="1"/>
</dbReference>
<accession>U6BPH6</accession>